<evidence type="ECO:0000313" key="2">
    <source>
        <dbReference type="EMBL" id="KAK6803493.1"/>
    </source>
</evidence>
<comment type="caution">
    <text evidence="2">The sequence shown here is derived from an EMBL/GenBank/DDBJ whole genome shotgun (WGS) entry which is preliminary data.</text>
</comment>
<dbReference type="AlphaFoldDB" id="A0AAN8U998"/>
<name>A0AAN8U998_SOLBU</name>
<sequence>MVKIVEKRNKLSQSGNSTNVSYVRKRKNIKPSGGEEINVENNGRWKSSPTTCECIINKPFIKEVSGGDDLLE</sequence>
<keyword evidence="3" id="KW-1185">Reference proteome</keyword>
<reference evidence="2 3" key="1">
    <citation type="submission" date="2024-02" db="EMBL/GenBank/DDBJ databases">
        <title>de novo genome assembly of Solanum bulbocastanum strain 11H21.</title>
        <authorList>
            <person name="Hosaka A.J."/>
        </authorList>
    </citation>
    <scope>NUCLEOTIDE SEQUENCE [LARGE SCALE GENOMIC DNA]</scope>
    <source>
        <tissue evidence="2">Young leaves</tissue>
    </source>
</reference>
<evidence type="ECO:0000256" key="1">
    <source>
        <dbReference type="SAM" id="MobiDB-lite"/>
    </source>
</evidence>
<organism evidence="2 3">
    <name type="scientific">Solanum bulbocastanum</name>
    <name type="common">Wild potato</name>
    <dbReference type="NCBI Taxonomy" id="147425"/>
    <lineage>
        <taxon>Eukaryota</taxon>
        <taxon>Viridiplantae</taxon>
        <taxon>Streptophyta</taxon>
        <taxon>Embryophyta</taxon>
        <taxon>Tracheophyta</taxon>
        <taxon>Spermatophyta</taxon>
        <taxon>Magnoliopsida</taxon>
        <taxon>eudicotyledons</taxon>
        <taxon>Gunneridae</taxon>
        <taxon>Pentapetalae</taxon>
        <taxon>asterids</taxon>
        <taxon>lamiids</taxon>
        <taxon>Solanales</taxon>
        <taxon>Solanaceae</taxon>
        <taxon>Solanoideae</taxon>
        <taxon>Solaneae</taxon>
        <taxon>Solanum</taxon>
    </lineage>
</organism>
<feature type="region of interest" description="Disordered" evidence="1">
    <location>
        <begin position="1"/>
        <end position="27"/>
    </location>
</feature>
<dbReference type="EMBL" id="JBANQN010000001">
    <property type="protein sequence ID" value="KAK6803493.1"/>
    <property type="molecule type" value="Genomic_DNA"/>
</dbReference>
<accession>A0AAN8U998</accession>
<feature type="compositionally biased region" description="Polar residues" evidence="1">
    <location>
        <begin position="11"/>
        <end position="21"/>
    </location>
</feature>
<gene>
    <name evidence="2" type="ORF">RDI58_001277</name>
</gene>
<dbReference type="Proteomes" id="UP001371456">
    <property type="component" value="Unassembled WGS sequence"/>
</dbReference>
<protein>
    <submittedName>
        <fullName evidence="2">Uncharacterized protein</fullName>
    </submittedName>
</protein>
<evidence type="ECO:0000313" key="3">
    <source>
        <dbReference type="Proteomes" id="UP001371456"/>
    </source>
</evidence>
<proteinExistence type="predicted"/>